<accession>E9PA79</accession>
<proteinExistence type="predicted"/>
<reference evidence="1" key="2">
    <citation type="journal article" date="1994" name="Biosci. Biotechnol. Biochem.">
        <title>Molecular cloning of a gene, DHS1, which complements a drug-hypersensitive mutation of the yeast Saccharomyces cerevisiae.</title>
        <authorList>
            <person name="Lee Y.S."/>
            <person name="Shimizu J."/>
            <person name="Yoda K."/>
            <person name="Yamasaki M."/>
        </authorList>
    </citation>
    <scope>NUCLEOTIDE SEQUENCE</scope>
    <source>
        <strain evidence="1">FY1679</strain>
    </source>
</reference>
<gene>
    <name evidence="1" type="primary">ORF OR26.24</name>
</gene>
<reference evidence="1" key="3">
    <citation type="submission" date="1995-05" db="EMBL/GenBank/DDBJ databases">
        <authorList>
            <person name="de Haan M."/>
        </authorList>
    </citation>
    <scope>NUCLEOTIDE SEQUENCE</scope>
    <source>
        <strain evidence="1">FY1679</strain>
    </source>
</reference>
<evidence type="ECO:0000313" key="1">
    <source>
        <dbReference type="EMBL" id="CAA60750.1"/>
    </source>
</evidence>
<sequence>MMTVMAILARIIAKLRNQEFPRAAPPHFPGHPRGVYRGAQKFYKSLDIHLHSAELMQIDNHYFLGTLIKKVEEWYTSIKIEMMIATITMVKIKSRKGHHCEKALLVPGHREL</sequence>
<organism evidence="1">
    <name type="scientific">Saccharomyces cerevisiae</name>
    <name type="common">Baker's yeast</name>
    <dbReference type="NCBI Taxonomy" id="4932"/>
    <lineage>
        <taxon>Eukaryota</taxon>
        <taxon>Fungi</taxon>
        <taxon>Dikarya</taxon>
        <taxon>Ascomycota</taxon>
        <taxon>Saccharomycotina</taxon>
        <taxon>Saccharomycetes</taxon>
        <taxon>Saccharomycetales</taxon>
        <taxon>Saccharomycetaceae</taxon>
        <taxon>Saccharomyces</taxon>
    </lineage>
</organism>
<protein>
    <submittedName>
        <fullName evidence="1">ORF OR26.24 protein</fullName>
    </submittedName>
</protein>
<dbReference type="EMBL" id="X87331">
    <property type="protein sequence ID" value="CAA60750.1"/>
    <property type="molecule type" value="Genomic_DNA"/>
</dbReference>
<reference evidence="1" key="1">
    <citation type="journal article" date="1993" name="Mol. Cell. Biol.">
        <title>CYC2 encodes a factor involved in mitochondrial import of yeast cytochrome c.</title>
        <authorList>
            <person name="Dumont M.E."/>
            <person name="Schlichter J.B."/>
            <person name="Cardillo T.S."/>
            <person name="Hayes M.K."/>
            <person name="Bethlendy G."/>
            <person name="Sherman F."/>
        </authorList>
    </citation>
    <scope>NUCLEOTIDE SEQUENCE</scope>
    <source>
        <strain evidence="1">FY1679</strain>
    </source>
</reference>
<name>E9PA79_YEASX</name>
<dbReference type="AlphaFoldDB" id="E9PA79"/>